<dbReference type="AlphaFoldDB" id="A0A0R1WKF2"/>
<dbReference type="GO" id="GO:0016297">
    <property type="term" value="F:fatty acyl-[ACP] hydrolase activity"/>
    <property type="evidence" value="ECO:0007669"/>
    <property type="project" value="InterPro"/>
</dbReference>
<dbReference type="Pfam" id="PF01643">
    <property type="entry name" value="Acyl-ACP_TE"/>
    <property type="match status" value="1"/>
</dbReference>
<feature type="domain" description="Acyl-ACP thioesterase-like C-terminal" evidence="9">
    <location>
        <begin position="148"/>
        <end position="243"/>
    </location>
</feature>
<dbReference type="InterPro" id="IPR029069">
    <property type="entry name" value="HotDog_dom_sf"/>
</dbReference>
<sequence>MGKVFAYNHKITSNETDVTQKINIGKMVDLMMLASEKQGNELGVGEKKVNELGYGWVVTQHLINIIDLPQINQEIKIWTKADSYNKYFTYRKFGIEDMDGNELVTMETIFVLMDFKNRKISSLIPELIDPYEAKESKKLKRFPTVPKEMQVQQRKEYTVRFMDIDSNKHVNNAHYFDWMLDSLDYDFLTTNDLKKINIQYKNEVRYGQKVESEMQLVIDDNQKFSLHRIQNGENISCIAQCFWK</sequence>
<gene>
    <name evidence="10" type="ORF">FC40_GL000998</name>
</gene>
<accession>A0A0R1WKF2</accession>
<evidence type="ECO:0000256" key="3">
    <source>
        <dbReference type="ARBA" id="ARBA00022801"/>
    </source>
</evidence>
<evidence type="ECO:0000256" key="6">
    <source>
        <dbReference type="ARBA" id="ARBA00023098"/>
    </source>
</evidence>
<keyword evidence="6" id="KW-0443">Lipid metabolism</keyword>
<dbReference type="InterPro" id="IPR049427">
    <property type="entry name" value="Acyl-ACP_TE_C"/>
</dbReference>
<dbReference type="PANTHER" id="PTHR31727">
    <property type="entry name" value="OLEOYL-ACYL CARRIER PROTEIN THIOESTERASE 1, CHLOROPLASTIC"/>
    <property type="match status" value="1"/>
</dbReference>
<dbReference type="EMBL" id="AZGD01000095">
    <property type="protein sequence ID" value="KRM18318.1"/>
    <property type="molecule type" value="Genomic_DNA"/>
</dbReference>
<evidence type="ECO:0000256" key="5">
    <source>
        <dbReference type="ARBA" id="ARBA00022946"/>
    </source>
</evidence>
<keyword evidence="2" id="KW-0444">Lipid biosynthesis</keyword>
<dbReference type="RefSeq" id="WP_025022131.1">
    <property type="nucleotide sequence ID" value="NZ_AZGD01000095.1"/>
</dbReference>
<keyword evidence="7" id="KW-0275">Fatty acid biosynthesis</keyword>
<evidence type="ECO:0000259" key="9">
    <source>
        <dbReference type="Pfam" id="PF20791"/>
    </source>
</evidence>
<comment type="similarity">
    <text evidence="1">Belongs to the acyl-ACP thioesterase family.</text>
</comment>
<dbReference type="Gene3D" id="3.10.129.10">
    <property type="entry name" value="Hotdog Thioesterase"/>
    <property type="match status" value="1"/>
</dbReference>
<evidence type="ECO:0000256" key="1">
    <source>
        <dbReference type="ARBA" id="ARBA00006500"/>
    </source>
</evidence>
<dbReference type="SUPFAM" id="SSF54637">
    <property type="entry name" value="Thioesterase/thiol ester dehydrase-isomerase"/>
    <property type="match status" value="2"/>
</dbReference>
<organism evidence="10 11">
    <name type="scientific">Ligilactobacillus hayakitensis DSM 18933 = JCM 14209</name>
    <dbReference type="NCBI Taxonomy" id="1423755"/>
    <lineage>
        <taxon>Bacteria</taxon>
        <taxon>Bacillati</taxon>
        <taxon>Bacillota</taxon>
        <taxon>Bacilli</taxon>
        <taxon>Lactobacillales</taxon>
        <taxon>Lactobacillaceae</taxon>
        <taxon>Ligilactobacillus</taxon>
    </lineage>
</organism>
<dbReference type="eggNOG" id="COG3884">
    <property type="taxonomic scope" value="Bacteria"/>
</dbReference>
<dbReference type="Proteomes" id="UP000051054">
    <property type="component" value="Unassembled WGS sequence"/>
</dbReference>
<keyword evidence="11" id="KW-1185">Reference proteome</keyword>
<dbReference type="PANTHER" id="PTHR31727:SF6">
    <property type="entry name" value="OLEOYL-ACYL CARRIER PROTEIN THIOESTERASE 1, CHLOROPLASTIC"/>
    <property type="match status" value="1"/>
</dbReference>
<dbReference type="Pfam" id="PF20791">
    <property type="entry name" value="Acyl-ACP_TE_C"/>
    <property type="match status" value="1"/>
</dbReference>
<dbReference type="STRING" id="1423755.FC40_GL000998"/>
<comment type="caution">
    <text evidence="10">The sequence shown here is derived from an EMBL/GenBank/DDBJ whole genome shotgun (WGS) entry which is preliminary data.</text>
</comment>
<evidence type="ECO:0000313" key="11">
    <source>
        <dbReference type="Proteomes" id="UP000051054"/>
    </source>
</evidence>
<proteinExistence type="inferred from homology"/>
<keyword evidence="4" id="KW-0276">Fatty acid metabolism</keyword>
<keyword evidence="5" id="KW-0809">Transit peptide</keyword>
<feature type="domain" description="Acyl-ACP thioesterase N-terminal hotdog" evidence="8">
    <location>
        <begin position="2"/>
        <end position="131"/>
    </location>
</feature>
<evidence type="ECO:0000256" key="7">
    <source>
        <dbReference type="ARBA" id="ARBA00023160"/>
    </source>
</evidence>
<evidence type="ECO:0000259" key="8">
    <source>
        <dbReference type="Pfam" id="PF01643"/>
    </source>
</evidence>
<dbReference type="InterPro" id="IPR045023">
    <property type="entry name" value="FATA/B"/>
</dbReference>
<evidence type="ECO:0000256" key="2">
    <source>
        <dbReference type="ARBA" id="ARBA00022516"/>
    </source>
</evidence>
<protein>
    <submittedName>
        <fullName evidence="10">Acyl-ACP thioesterase</fullName>
    </submittedName>
</protein>
<name>A0A0R1WKF2_9LACO</name>
<dbReference type="CDD" id="cd00586">
    <property type="entry name" value="4HBT"/>
    <property type="match status" value="2"/>
</dbReference>
<evidence type="ECO:0000256" key="4">
    <source>
        <dbReference type="ARBA" id="ARBA00022832"/>
    </source>
</evidence>
<dbReference type="InterPro" id="IPR002864">
    <property type="entry name" value="Acyl-ACP_thioesterase_NHD"/>
</dbReference>
<dbReference type="GO" id="GO:0000036">
    <property type="term" value="F:acyl carrier activity"/>
    <property type="evidence" value="ECO:0007669"/>
    <property type="project" value="TreeGrafter"/>
</dbReference>
<reference evidence="10 11" key="1">
    <citation type="journal article" date="2015" name="Genome Announc.">
        <title>Expanding the biotechnology potential of lactobacilli through comparative genomics of 213 strains and associated genera.</title>
        <authorList>
            <person name="Sun Z."/>
            <person name="Harris H.M."/>
            <person name="McCann A."/>
            <person name="Guo C."/>
            <person name="Argimon S."/>
            <person name="Zhang W."/>
            <person name="Yang X."/>
            <person name="Jeffery I.B."/>
            <person name="Cooney J.C."/>
            <person name="Kagawa T.F."/>
            <person name="Liu W."/>
            <person name="Song Y."/>
            <person name="Salvetti E."/>
            <person name="Wrobel A."/>
            <person name="Rasinkangas P."/>
            <person name="Parkhill J."/>
            <person name="Rea M.C."/>
            <person name="O'Sullivan O."/>
            <person name="Ritari J."/>
            <person name="Douillard F.P."/>
            <person name="Paul Ross R."/>
            <person name="Yang R."/>
            <person name="Briner A.E."/>
            <person name="Felis G.E."/>
            <person name="de Vos W.M."/>
            <person name="Barrangou R."/>
            <person name="Klaenhammer T.R."/>
            <person name="Caufield P.W."/>
            <person name="Cui Y."/>
            <person name="Zhang H."/>
            <person name="O'Toole P.W."/>
        </authorList>
    </citation>
    <scope>NUCLEOTIDE SEQUENCE [LARGE SCALE GENOMIC DNA]</scope>
    <source>
        <strain evidence="10 11">DSM 18933</strain>
    </source>
</reference>
<keyword evidence="3" id="KW-0378">Hydrolase</keyword>
<dbReference type="PATRIC" id="fig|1423755.3.peg.1055"/>
<dbReference type="OrthoDB" id="9801517at2"/>
<evidence type="ECO:0000313" key="10">
    <source>
        <dbReference type="EMBL" id="KRM18318.1"/>
    </source>
</evidence>